<reference evidence="1 3" key="1">
    <citation type="journal article" date="2012" name="Nature">
        <title>Algal genomes reveal evolutionary mosaicism and the fate of nucleomorphs.</title>
        <authorList>
            <consortium name="DOE Joint Genome Institute"/>
            <person name="Curtis B.A."/>
            <person name="Tanifuji G."/>
            <person name="Burki F."/>
            <person name="Gruber A."/>
            <person name="Irimia M."/>
            <person name="Maruyama S."/>
            <person name="Arias M.C."/>
            <person name="Ball S.G."/>
            <person name="Gile G.H."/>
            <person name="Hirakawa Y."/>
            <person name="Hopkins J.F."/>
            <person name="Kuo A."/>
            <person name="Rensing S.A."/>
            <person name="Schmutz J."/>
            <person name="Symeonidi A."/>
            <person name="Elias M."/>
            <person name="Eveleigh R.J."/>
            <person name="Herman E.K."/>
            <person name="Klute M.J."/>
            <person name="Nakayama T."/>
            <person name="Obornik M."/>
            <person name="Reyes-Prieto A."/>
            <person name="Armbrust E.V."/>
            <person name="Aves S.J."/>
            <person name="Beiko R.G."/>
            <person name="Coutinho P."/>
            <person name="Dacks J.B."/>
            <person name="Durnford D.G."/>
            <person name="Fast N.M."/>
            <person name="Green B.R."/>
            <person name="Grisdale C.J."/>
            <person name="Hempel F."/>
            <person name="Henrissat B."/>
            <person name="Hoppner M.P."/>
            <person name="Ishida K."/>
            <person name="Kim E."/>
            <person name="Koreny L."/>
            <person name="Kroth P.G."/>
            <person name="Liu Y."/>
            <person name="Malik S.B."/>
            <person name="Maier U.G."/>
            <person name="McRose D."/>
            <person name="Mock T."/>
            <person name="Neilson J.A."/>
            <person name="Onodera N.T."/>
            <person name="Poole A.M."/>
            <person name="Pritham E.J."/>
            <person name="Richards T.A."/>
            <person name="Rocap G."/>
            <person name="Roy S.W."/>
            <person name="Sarai C."/>
            <person name="Schaack S."/>
            <person name="Shirato S."/>
            <person name="Slamovits C.H."/>
            <person name="Spencer D.F."/>
            <person name="Suzuki S."/>
            <person name="Worden A.Z."/>
            <person name="Zauner S."/>
            <person name="Barry K."/>
            <person name="Bell C."/>
            <person name="Bharti A.K."/>
            <person name="Crow J.A."/>
            <person name="Grimwood J."/>
            <person name="Kramer R."/>
            <person name="Lindquist E."/>
            <person name="Lucas S."/>
            <person name="Salamov A."/>
            <person name="McFadden G.I."/>
            <person name="Lane C.E."/>
            <person name="Keeling P.J."/>
            <person name="Gray M.W."/>
            <person name="Grigoriev I.V."/>
            <person name="Archibald J.M."/>
        </authorList>
    </citation>
    <scope>NUCLEOTIDE SEQUENCE</scope>
    <source>
        <strain evidence="1 3">CCMP2712</strain>
    </source>
</reference>
<name>L1ILQ5_GUITC</name>
<reference evidence="3" key="2">
    <citation type="submission" date="2012-11" db="EMBL/GenBank/DDBJ databases">
        <authorList>
            <person name="Kuo A."/>
            <person name="Curtis B.A."/>
            <person name="Tanifuji G."/>
            <person name="Burki F."/>
            <person name="Gruber A."/>
            <person name="Irimia M."/>
            <person name="Maruyama S."/>
            <person name="Arias M.C."/>
            <person name="Ball S.G."/>
            <person name="Gile G.H."/>
            <person name="Hirakawa Y."/>
            <person name="Hopkins J.F."/>
            <person name="Rensing S.A."/>
            <person name="Schmutz J."/>
            <person name="Symeonidi A."/>
            <person name="Elias M."/>
            <person name="Eveleigh R.J."/>
            <person name="Herman E.K."/>
            <person name="Klute M.J."/>
            <person name="Nakayama T."/>
            <person name="Obornik M."/>
            <person name="Reyes-Prieto A."/>
            <person name="Armbrust E.V."/>
            <person name="Aves S.J."/>
            <person name="Beiko R.G."/>
            <person name="Coutinho P."/>
            <person name="Dacks J.B."/>
            <person name="Durnford D.G."/>
            <person name="Fast N.M."/>
            <person name="Green B.R."/>
            <person name="Grisdale C."/>
            <person name="Hempe F."/>
            <person name="Henrissat B."/>
            <person name="Hoppner M.P."/>
            <person name="Ishida K.-I."/>
            <person name="Kim E."/>
            <person name="Koreny L."/>
            <person name="Kroth P.G."/>
            <person name="Liu Y."/>
            <person name="Malik S.-B."/>
            <person name="Maier U.G."/>
            <person name="McRose D."/>
            <person name="Mock T."/>
            <person name="Neilson J.A."/>
            <person name="Onodera N.T."/>
            <person name="Poole A.M."/>
            <person name="Pritham E.J."/>
            <person name="Richards T.A."/>
            <person name="Rocap G."/>
            <person name="Roy S.W."/>
            <person name="Sarai C."/>
            <person name="Schaack S."/>
            <person name="Shirato S."/>
            <person name="Slamovits C.H."/>
            <person name="Spencer D.F."/>
            <person name="Suzuki S."/>
            <person name="Worden A.Z."/>
            <person name="Zauner S."/>
            <person name="Barry K."/>
            <person name="Bell C."/>
            <person name="Bharti A.K."/>
            <person name="Crow J.A."/>
            <person name="Grimwood J."/>
            <person name="Kramer R."/>
            <person name="Lindquist E."/>
            <person name="Lucas S."/>
            <person name="Salamov A."/>
            <person name="McFadden G.I."/>
            <person name="Lane C.E."/>
            <person name="Keeling P.J."/>
            <person name="Gray M.W."/>
            <person name="Grigoriev I.V."/>
            <person name="Archibald J.M."/>
        </authorList>
    </citation>
    <scope>NUCLEOTIDE SEQUENCE</scope>
    <source>
        <strain evidence="3">CCMP2712</strain>
    </source>
</reference>
<dbReference type="EMBL" id="JH993067">
    <property type="protein sequence ID" value="EKX36799.1"/>
    <property type="molecule type" value="Genomic_DNA"/>
</dbReference>
<dbReference type="KEGG" id="gtt:GUITHDRAFT_116968"/>
<dbReference type="PaxDb" id="55529-EKX36799"/>
<dbReference type="Gene3D" id="3.40.50.150">
    <property type="entry name" value="Vaccinia Virus protein VP39"/>
    <property type="match status" value="1"/>
</dbReference>
<dbReference type="GeneID" id="17293558"/>
<proteinExistence type="predicted"/>
<evidence type="ECO:0000313" key="2">
    <source>
        <dbReference type="EnsemblProtists" id="EKX36799"/>
    </source>
</evidence>
<dbReference type="InterPro" id="IPR029063">
    <property type="entry name" value="SAM-dependent_MTases_sf"/>
</dbReference>
<protein>
    <submittedName>
        <fullName evidence="1 2">Uncharacterized protein</fullName>
    </submittedName>
</protein>
<dbReference type="Pfam" id="PF10294">
    <property type="entry name" value="Methyltransf_16"/>
    <property type="match status" value="1"/>
</dbReference>
<accession>L1ILQ5</accession>
<dbReference type="HOGENOM" id="CLU_1036032_0_0_1"/>
<sequence length="269" mass="29846">MLSRVDCGGGQFLEIRHRSITVEPADSRLFRCMGAALWPSSLACVREISRNESMRKAAVAGGSLLELGSGHGLGGIASCLLGSWTSDERLLRQIEHNCRLNRDKLNHCKDNLFVAHLVWKHDVHTCPPRTRRLTFLQEGVKRLRDCGHQEGCTYSKPVTDALLDTIKELLARGGVAVLIHATKNGCPFYSGWGIKEIKRNHKPAGFWKGSRGTDHLTTEELVELAEASGFRADILGMHSDLLDRGMEEIDISHVKSTLPGIQVVELRHL</sequence>
<keyword evidence="3" id="KW-1185">Reference proteome</keyword>
<gene>
    <name evidence="1" type="ORF">GUITHDRAFT_116968</name>
</gene>
<dbReference type="InterPro" id="IPR019410">
    <property type="entry name" value="Methyltransf_16"/>
</dbReference>
<evidence type="ECO:0000313" key="1">
    <source>
        <dbReference type="EMBL" id="EKX36799.1"/>
    </source>
</evidence>
<organism evidence="1">
    <name type="scientific">Guillardia theta (strain CCMP2712)</name>
    <name type="common">Cryptophyte</name>
    <dbReference type="NCBI Taxonomy" id="905079"/>
    <lineage>
        <taxon>Eukaryota</taxon>
        <taxon>Cryptophyceae</taxon>
        <taxon>Pyrenomonadales</taxon>
        <taxon>Geminigeraceae</taxon>
        <taxon>Guillardia</taxon>
    </lineage>
</organism>
<dbReference type="Proteomes" id="UP000011087">
    <property type="component" value="Unassembled WGS sequence"/>
</dbReference>
<dbReference type="EnsemblProtists" id="EKX36799">
    <property type="protein sequence ID" value="EKX36799"/>
    <property type="gene ID" value="GUITHDRAFT_116968"/>
</dbReference>
<reference evidence="2" key="3">
    <citation type="submission" date="2016-03" db="UniProtKB">
        <authorList>
            <consortium name="EnsemblProtists"/>
        </authorList>
    </citation>
    <scope>IDENTIFICATION</scope>
</reference>
<evidence type="ECO:0000313" key="3">
    <source>
        <dbReference type="Proteomes" id="UP000011087"/>
    </source>
</evidence>
<dbReference type="AlphaFoldDB" id="L1ILQ5"/>
<dbReference type="RefSeq" id="XP_005823779.1">
    <property type="nucleotide sequence ID" value="XM_005823722.1"/>
</dbReference>